<sequence length="730" mass="81702">MRKEGSPYQISLQTENTHSISQDGVPKSRQWPSQEYMSTLSRPEPIQNGTLSNGHGSNGYITRGSGGLHEDADFPTSLKTLTRRKPIIWMRPHDMSTRPQFRVSPSGSVLTSRELPEPVGPGDPSLLAAIGCLSQFPKLLERVAPPDQSFDAVNGYCGLFKFRFWQWGKWIEVRVDDRLPTRGDRPAYMHCSQPDVFWTALLEKAYAKLYGGYGFLKYGTVGRALQDLTGSVVQSVPPSGPLLSGAVPRSTLLLAISGSEKGTRRRRQSGLLSDHTYCITGLARVRTTSAESSQSSCHASQDTNLVRLRSPWAGGEWGGVWSGAWSERSWEWNALSERDRELLASRSQHEGEFWMSVPEFLQRFSVIWLAHIGPDDWALEPALHSRSPWRAALAFRQWRVGFNAGGPHKCTETTSTNPQFRIRVPSGHPSKAHVVVAVSQKYECFRSRTNEEEYIGFTIYEVPPGMSRVTPQYVSDQLPLDFADLQNCREVCTFFALPPGDFVVLPYSVQHREGKFLLRILADQHADVWEVNEDNLVVHNIAAEFGEERSVDCRLLYRLRTRYPAEIDATQLQQILGSLNCSLAKSIRGFRSMGGPSLDLCRALLALRDPALGGRLAIESVPPLITLLRFWKTAFRRCGPIGVLSLRRNAWSSKVSSYCLRGLLWAGGATASNKVLEALVGRFGRNKQMTLEGYLMSMARIHLAHVIATTTANSKMKSFLKFRQFAVRVN</sequence>
<feature type="region of interest" description="Disordered" evidence="4">
    <location>
        <begin position="98"/>
        <end position="118"/>
    </location>
</feature>
<dbReference type="GO" id="GO:0004198">
    <property type="term" value="F:calcium-dependent cysteine-type endopeptidase activity"/>
    <property type="evidence" value="ECO:0007669"/>
    <property type="project" value="InterPro"/>
</dbReference>
<reference evidence="6" key="1">
    <citation type="submission" date="2022-07" db="EMBL/GenBank/DDBJ databases">
        <authorList>
            <person name="Trinca V."/>
            <person name="Uliana J.V.C."/>
            <person name="Torres T.T."/>
            <person name="Ward R.J."/>
            <person name="Monesi N."/>
        </authorList>
    </citation>
    <scope>NUCLEOTIDE SEQUENCE</scope>
    <source>
        <strain evidence="6">HSMRA1968</strain>
        <tissue evidence="6">Whole embryos</tissue>
    </source>
</reference>
<feature type="region of interest" description="Disordered" evidence="4">
    <location>
        <begin position="1"/>
        <end position="32"/>
    </location>
</feature>
<dbReference type="Pfam" id="PF01067">
    <property type="entry name" value="Calpain_III"/>
    <property type="match status" value="1"/>
</dbReference>
<feature type="compositionally biased region" description="Polar residues" evidence="4">
    <location>
        <begin position="98"/>
        <end position="111"/>
    </location>
</feature>
<proteinExistence type="inferred from homology"/>
<evidence type="ECO:0000313" key="7">
    <source>
        <dbReference type="Proteomes" id="UP001151699"/>
    </source>
</evidence>
<dbReference type="GO" id="GO:0006508">
    <property type="term" value="P:proteolysis"/>
    <property type="evidence" value="ECO:0007669"/>
    <property type="project" value="InterPro"/>
</dbReference>
<dbReference type="SMART" id="SM00230">
    <property type="entry name" value="CysPc"/>
    <property type="match status" value="1"/>
</dbReference>
<evidence type="ECO:0000256" key="4">
    <source>
        <dbReference type="SAM" id="MobiDB-lite"/>
    </source>
</evidence>
<dbReference type="InterPro" id="IPR022684">
    <property type="entry name" value="Calpain_cysteine_protease"/>
</dbReference>
<dbReference type="PROSITE" id="PS50203">
    <property type="entry name" value="CALPAIN_CAT"/>
    <property type="match status" value="1"/>
</dbReference>
<dbReference type="Gene3D" id="2.60.120.380">
    <property type="match status" value="1"/>
</dbReference>
<name>A0A9Q0NCA0_9DIPT</name>
<dbReference type="AlphaFoldDB" id="A0A9Q0NCA0"/>
<keyword evidence="7" id="KW-1185">Reference proteome</keyword>
<dbReference type="Gene3D" id="1.10.238.10">
    <property type="entry name" value="EF-hand"/>
    <property type="match status" value="1"/>
</dbReference>
<dbReference type="Proteomes" id="UP001151699">
    <property type="component" value="Chromosome A"/>
</dbReference>
<dbReference type="PANTHER" id="PTHR10183:SF424">
    <property type="entry name" value="CALPAIN-B-LIKE PROTEIN"/>
    <property type="match status" value="1"/>
</dbReference>
<comment type="caution">
    <text evidence="3">Lacks conserved residue(s) required for the propagation of feature annotation.</text>
</comment>
<dbReference type="InterPro" id="IPR036213">
    <property type="entry name" value="Calpain_III_sf"/>
</dbReference>
<evidence type="ECO:0000256" key="1">
    <source>
        <dbReference type="ARBA" id="ARBA00007623"/>
    </source>
</evidence>
<dbReference type="CDD" id="cd00044">
    <property type="entry name" value="CysPc"/>
    <property type="match status" value="1"/>
</dbReference>
<comment type="caution">
    <text evidence="6">The sequence shown here is derived from an EMBL/GenBank/DDBJ whole genome shotgun (WGS) entry which is preliminary data.</text>
</comment>
<feature type="compositionally biased region" description="Polar residues" evidence="4">
    <location>
        <begin position="8"/>
        <end position="22"/>
    </location>
</feature>
<dbReference type="GO" id="GO:0005737">
    <property type="term" value="C:cytoplasm"/>
    <property type="evidence" value="ECO:0007669"/>
    <property type="project" value="TreeGrafter"/>
</dbReference>
<accession>A0A9Q0NCA0</accession>
<dbReference type="EMBL" id="WJQU01000001">
    <property type="protein sequence ID" value="KAJ6647670.1"/>
    <property type="molecule type" value="Genomic_DNA"/>
</dbReference>
<dbReference type="InterPro" id="IPR038765">
    <property type="entry name" value="Papain-like_cys_pep_sf"/>
</dbReference>
<comment type="similarity">
    <text evidence="1">Belongs to the peptidase C2 family.</text>
</comment>
<evidence type="ECO:0000259" key="5">
    <source>
        <dbReference type="PROSITE" id="PS50203"/>
    </source>
</evidence>
<organism evidence="6 7">
    <name type="scientific">Pseudolycoriella hygida</name>
    <dbReference type="NCBI Taxonomy" id="35572"/>
    <lineage>
        <taxon>Eukaryota</taxon>
        <taxon>Metazoa</taxon>
        <taxon>Ecdysozoa</taxon>
        <taxon>Arthropoda</taxon>
        <taxon>Hexapoda</taxon>
        <taxon>Insecta</taxon>
        <taxon>Pterygota</taxon>
        <taxon>Neoptera</taxon>
        <taxon>Endopterygota</taxon>
        <taxon>Diptera</taxon>
        <taxon>Nematocera</taxon>
        <taxon>Sciaroidea</taxon>
        <taxon>Sciaridae</taxon>
        <taxon>Pseudolycoriella</taxon>
    </lineage>
</organism>
<feature type="domain" description="Calpain catalytic" evidence="5">
    <location>
        <begin position="68"/>
        <end position="373"/>
    </location>
</feature>
<evidence type="ECO:0000313" key="6">
    <source>
        <dbReference type="EMBL" id="KAJ6647670.1"/>
    </source>
</evidence>
<dbReference type="PANTHER" id="PTHR10183">
    <property type="entry name" value="CALPAIN"/>
    <property type="match status" value="1"/>
</dbReference>
<dbReference type="InterPro" id="IPR001300">
    <property type="entry name" value="Peptidase_C2_calpain_cat"/>
</dbReference>
<gene>
    <name evidence="6" type="primary">Capn11</name>
    <name evidence="6" type="ORF">Bhyg_02893</name>
</gene>
<dbReference type="SUPFAM" id="SSF54001">
    <property type="entry name" value="Cysteine proteinases"/>
    <property type="match status" value="1"/>
</dbReference>
<dbReference type="SUPFAM" id="SSF49758">
    <property type="entry name" value="Calpain large subunit, middle domain (domain III)"/>
    <property type="match status" value="1"/>
</dbReference>
<dbReference type="Pfam" id="PF00648">
    <property type="entry name" value="Peptidase_C2"/>
    <property type="match status" value="1"/>
</dbReference>
<dbReference type="PRINTS" id="PR00704">
    <property type="entry name" value="CALPAIN"/>
</dbReference>
<evidence type="ECO:0000256" key="3">
    <source>
        <dbReference type="PROSITE-ProRule" id="PRU00239"/>
    </source>
</evidence>
<dbReference type="Gene3D" id="3.90.70.10">
    <property type="entry name" value="Cysteine proteinases"/>
    <property type="match status" value="1"/>
</dbReference>
<protein>
    <submittedName>
        <fullName evidence="6">Calpain-11</fullName>
    </submittedName>
</protein>
<dbReference type="InterPro" id="IPR022682">
    <property type="entry name" value="Calpain_domain_III"/>
</dbReference>
<evidence type="ECO:0000256" key="2">
    <source>
        <dbReference type="PIRSR" id="PIRSR622684-1"/>
    </source>
</evidence>
<feature type="active site" evidence="2">
    <location>
        <position position="275"/>
    </location>
</feature>
<dbReference type="SMART" id="SM00720">
    <property type="entry name" value="calpain_III"/>
    <property type="match status" value="1"/>
</dbReference>
<dbReference type="InterPro" id="IPR022683">
    <property type="entry name" value="Calpain_III"/>
</dbReference>
<dbReference type="OrthoDB" id="424753at2759"/>